<proteinExistence type="predicted"/>
<evidence type="ECO:0000313" key="2">
    <source>
        <dbReference type="Proteomes" id="UP000002624"/>
    </source>
</evidence>
<dbReference type="AlphaFoldDB" id="C6HPM8"/>
<organism evidence="1 2">
    <name type="scientific">Ajellomyces capsulatus (strain H143)</name>
    <name type="common">Darling's disease fungus</name>
    <name type="synonym">Histoplasma capsulatum</name>
    <dbReference type="NCBI Taxonomy" id="544712"/>
    <lineage>
        <taxon>Eukaryota</taxon>
        <taxon>Fungi</taxon>
        <taxon>Dikarya</taxon>
        <taxon>Ascomycota</taxon>
        <taxon>Pezizomycotina</taxon>
        <taxon>Eurotiomycetes</taxon>
        <taxon>Eurotiomycetidae</taxon>
        <taxon>Onygenales</taxon>
        <taxon>Ajellomycetaceae</taxon>
        <taxon>Histoplasma</taxon>
    </lineage>
</organism>
<evidence type="ECO:0000313" key="1">
    <source>
        <dbReference type="EMBL" id="EER37489.1"/>
    </source>
</evidence>
<accession>C6HPM8</accession>
<name>C6HPM8_AJECH</name>
<dbReference type="EMBL" id="GG692434">
    <property type="protein sequence ID" value="EER37489.1"/>
    <property type="molecule type" value="Genomic_DNA"/>
</dbReference>
<dbReference type="HOGENOM" id="CLU_1980997_0_0_1"/>
<protein>
    <submittedName>
        <fullName evidence="1">Uncharacterized protein</fullName>
    </submittedName>
</protein>
<reference evidence="2" key="1">
    <citation type="submission" date="2009-05" db="EMBL/GenBank/DDBJ databases">
        <title>The genome sequence of Ajellomyces capsulatus strain H143.</title>
        <authorList>
            <person name="Champion M."/>
            <person name="Cuomo C.A."/>
            <person name="Ma L.-J."/>
            <person name="Henn M.R."/>
            <person name="Sil A."/>
            <person name="Goldman B."/>
            <person name="Young S.K."/>
            <person name="Kodira C.D."/>
            <person name="Zeng Q."/>
            <person name="Koehrsen M."/>
            <person name="Alvarado L."/>
            <person name="Berlin A.M."/>
            <person name="Borenstein D."/>
            <person name="Chen Z."/>
            <person name="Engels R."/>
            <person name="Freedman E."/>
            <person name="Gellesch M."/>
            <person name="Goldberg J."/>
            <person name="Griggs A."/>
            <person name="Gujja S."/>
            <person name="Heiman D.I."/>
            <person name="Hepburn T.A."/>
            <person name="Howarth C."/>
            <person name="Jen D."/>
            <person name="Larson L."/>
            <person name="Lewis B."/>
            <person name="Mehta T."/>
            <person name="Park D."/>
            <person name="Pearson M."/>
            <person name="Roberts A."/>
            <person name="Saif S."/>
            <person name="Shea T.D."/>
            <person name="Shenoy N."/>
            <person name="Sisk P."/>
            <person name="Stolte C."/>
            <person name="Sykes S."/>
            <person name="Walk T."/>
            <person name="White J."/>
            <person name="Yandava C."/>
            <person name="Klein B."/>
            <person name="McEwen J.G."/>
            <person name="Puccia R."/>
            <person name="Goldman G.H."/>
            <person name="Felipe M.S."/>
            <person name="Nino-Vega G."/>
            <person name="San-Blas G."/>
            <person name="Taylor J.W."/>
            <person name="Mendoza L."/>
            <person name="Galagan J.E."/>
            <person name="Nusbaum C."/>
            <person name="Birren B.W."/>
        </authorList>
    </citation>
    <scope>NUCLEOTIDE SEQUENCE [LARGE SCALE GENOMIC DNA]</scope>
    <source>
        <strain evidence="2">H143</strain>
    </source>
</reference>
<dbReference type="VEuPathDB" id="FungiDB:HCDG_08159"/>
<sequence length="126" mass="14133">MDADKSRMLKEWCFLAQHKCFRRTKLPASRQASRSHCPMAKMKFEANIVGENLGKYCMNERVIATIGTSSIPLFSAYGHCCPSPSFRQPAFLRKGGRSDRSAAERARYACGGGRSRNRNNAIWAKA</sequence>
<gene>
    <name evidence="1" type="ORF">HCDG_08159</name>
</gene>
<dbReference type="Proteomes" id="UP000002624">
    <property type="component" value="Unassembled WGS sequence"/>
</dbReference>